<evidence type="ECO:0000313" key="3">
    <source>
        <dbReference type="EMBL" id="MFD1567197.1"/>
    </source>
</evidence>
<feature type="region of interest" description="Disordered" evidence="1">
    <location>
        <begin position="67"/>
        <end position="100"/>
    </location>
</feature>
<comment type="caution">
    <text evidence="3">The sequence shown here is derived from an EMBL/GenBank/DDBJ whole genome shotgun (WGS) entry which is preliminary data.</text>
</comment>
<dbReference type="AlphaFoldDB" id="A0ABD6BRJ1"/>
<dbReference type="Proteomes" id="UP001597139">
    <property type="component" value="Unassembled WGS sequence"/>
</dbReference>
<reference evidence="3 4" key="1">
    <citation type="journal article" date="2019" name="Int. J. Syst. Evol. Microbiol.">
        <title>The Global Catalogue of Microorganisms (GCM) 10K type strain sequencing project: providing services to taxonomists for standard genome sequencing and annotation.</title>
        <authorList>
            <consortium name="The Broad Institute Genomics Platform"/>
            <consortium name="The Broad Institute Genome Sequencing Center for Infectious Disease"/>
            <person name="Wu L."/>
            <person name="Ma J."/>
        </authorList>
    </citation>
    <scope>NUCLEOTIDE SEQUENCE [LARGE SCALE GENOMIC DNA]</scope>
    <source>
        <strain evidence="3 4">CGMCC 1.12859</strain>
    </source>
</reference>
<evidence type="ECO:0000256" key="1">
    <source>
        <dbReference type="SAM" id="MobiDB-lite"/>
    </source>
</evidence>
<feature type="transmembrane region" description="Helical" evidence="2">
    <location>
        <begin position="39"/>
        <end position="57"/>
    </location>
</feature>
<feature type="transmembrane region" description="Helical" evidence="2">
    <location>
        <begin position="12"/>
        <end position="33"/>
    </location>
</feature>
<dbReference type="EMBL" id="JBHUCZ010000003">
    <property type="protein sequence ID" value="MFD1567197.1"/>
    <property type="molecule type" value="Genomic_DNA"/>
</dbReference>
<protein>
    <submittedName>
        <fullName evidence="3">Uncharacterized protein</fullName>
    </submittedName>
</protein>
<keyword evidence="2" id="KW-0472">Membrane</keyword>
<name>A0ABD6BRJ1_9EURY</name>
<keyword evidence="2" id="KW-0812">Transmembrane</keyword>
<sequence>MDESVRESLNFLLVGVISLAVLGLFSSFVLPSWLHAHPLFVVGTVVVGLVAAHRLVYSGTIAELGLSPLPPESDDAPDAAPPQPERAGKTPKERIESREE</sequence>
<accession>A0ABD6BRJ1</accession>
<keyword evidence="2" id="KW-1133">Transmembrane helix</keyword>
<keyword evidence="4" id="KW-1185">Reference proteome</keyword>
<organism evidence="3 4">
    <name type="scientific">Halolamina litorea</name>
    <dbReference type="NCBI Taxonomy" id="1515593"/>
    <lineage>
        <taxon>Archaea</taxon>
        <taxon>Methanobacteriati</taxon>
        <taxon>Methanobacteriota</taxon>
        <taxon>Stenosarchaea group</taxon>
        <taxon>Halobacteria</taxon>
        <taxon>Halobacteriales</taxon>
        <taxon>Haloferacaceae</taxon>
    </lineage>
</organism>
<proteinExistence type="predicted"/>
<dbReference type="RefSeq" id="WP_267646167.1">
    <property type="nucleotide sequence ID" value="NZ_JANHGR010000001.1"/>
</dbReference>
<evidence type="ECO:0000256" key="2">
    <source>
        <dbReference type="SAM" id="Phobius"/>
    </source>
</evidence>
<feature type="compositionally biased region" description="Basic and acidic residues" evidence="1">
    <location>
        <begin position="86"/>
        <end position="100"/>
    </location>
</feature>
<evidence type="ECO:0000313" key="4">
    <source>
        <dbReference type="Proteomes" id="UP001597139"/>
    </source>
</evidence>
<gene>
    <name evidence="3" type="ORF">ACFSAU_06805</name>
</gene>